<evidence type="ECO:0000313" key="10">
    <source>
        <dbReference type="EMBL" id="CAL5977002.1"/>
    </source>
</evidence>
<proteinExistence type="predicted"/>
<keyword evidence="3" id="KW-1003">Cell membrane</keyword>
<evidence type="ECO:0000256" key="1">
    <source>
        <dbReference type="ARBA" id="ARBA00004651"/>
    </source>
</evidence>
<feature type="transmembrane region" description="Helical" evidence="7">
    <location>
        <begin position="354"/>
        <end position="371"/>
    </location>
</feature>
<feature type="transmembrane region" description="Helical" evidence="7">
    <location>
        <begin position="188"/>
        <end position="205"/>
    </location>
</feature>
<keyword evidence="11" id="KW-1185">Reference proteome</keyword>
<reference evidence="9" key="1">
    <citation type="submission" date="2023-06" db="EMBL/GenBank/DDBJ databases">
        <authorList>
            <person name="Kurt Z."/>
        </authorList>
    </citation>
    <scope>NUCLEOTIDE SEQUENCE</scope>
</reference>
<feature type="transmembrane region" description="Helical" evidence="7">
    <location>
        <begin position="32"/>
        <end position="49"/>
    </location>
</feature>
<feature type="transmembrane region" description="Helical" evidence="7">
    <location>
        <begin position="122"/>
        <end position="146"/>
    </location>
</feature>
<dbReference type="AlphaFoldDB" id="A0AA86QMH0"/>
<feature type="transmembrane region" description="Helical" evidence="7">
    <location>
        <begin position="251"/>
        <end position="271"/>
    </location>
</feature>
<keyword evidence="6 7" id="KW-0472">Membrane</keyword>
<evidence type="ECO:0000259" key="8">
    <source>
        <dbReference type="PROSITE" id="PS50850"/>
    </source>
</evidence>
<sequence length="513" mass="56856">MTDDVFEPLIDETKVLPKRTCRSIYKPQGTPYAAFLPLILFVLLCNYLDSTAMNLALPKIQEEFGVDRYISQWLITAYSLAVAATSIPLAKLADSIGQVYAMYIYLTGLTIGYIAIYFIKNLYAMCALRFFIGACFAGATAARMALIRLLSPPEKAQVYMMYTASICTGFGAILPFLASFMINYNWRLTFLLCGIFALCSIFVLIPYTNPPKKQSAVNGKKCNIDFGGMIAIIIATGSLDLSFTFLSAPIYWLAGTLFGISIIAFVSFYFIEMKVSDPILPLKIMKTPVTEYAILTLISSLISTGISFILAQYAAIWGQPTGFSGLFMSIVGIISTILTFIAPLLTKRYLNKTILIWTYSLSIIAFAVQMISTYSFWFFVSIFLVAVLAFSIPNFLIQPIILCSVPLQYAASITAIPNTCRQLGSAISLSITSMILKKCSATFIKQGMSRLSAFNQSVTIVYGVYLFLIIVSLILLITRTGQQRNESNKKGYDSSKIKQLQLLDENEEATKYV</sequence>
<evidence type="ECO:0000256" key="6">
    <source>
        <dbReference type="ARBA" id="ARBA00023136"/>
    </source>
</evidence>
<dbReference type="GO" id="GO:0022857">
    <property type="term" value="F:transmembrane transporter activity"/>
    <property type="evidence" value="ECO:0007669"/>
    <property type="project" value="InterPro"/>
</dbReference>
<dbReference type="Proteomes" id="UP001642409">
    <property type="component" value="Unassembled WGS sequence"/>
</dbReference>
<feature type="transmembrane region" description="Helical" evidence="7">
    <location>
        <begin position="458"/>
        <end position="477"/>
    </location>
</feature>
<feature type="transmembrane region" description="Helical" evidence="7">
    <location>
        <begin position="377"/>
        <end position="397"/>
    </location>
</feature>
<feature type="transmembrane region" description="Helical" evidence="7">
    <location>
        <begin position="69"/>
        <end position="87"/>
    </location>
</feature>
<dbReference type="InterPro" id="IPR011701">
    <property type="entry name" value="MFS"/>
</dbReference>
<comment type="caution">
    <text evidence="9">The sequence shown here is derived from an EMBL/GenBank/DDBJ whole genome shotgun (WGS) entry which is preliminary data.</text>
</comment>
<name>A0AA86QMH0_9EUKA</name>
<feature type="transmembrane region" description="Helical" evidence="7">
    <location>
        <begin position="158"/>
        <end position="182"/>
    </location>
</feature>
<dbReference type="SUPFAM" id="SSF103473">
    <property type="entry name" value="MFS general substrate transporter"/>
    <property type="match status" value="1"/>
</dbReference>
<dbReference type="EMBL" id="CAXDID020000007">
    <property type="protein sequence ID" value="CAL5977002.1"/>
    <property type="molecule type" value="Genomic_DNA"/>
</dbReference>
<keyword evidence="2" id="KW-0813">Transport</keyword>
<evidence type="ECO:0000256" key="4">
    <source>
        <dbReference type="ARBA" id="ARBA00022692"/>
    </source>
</evidence>
<dbReference type="Pfam" id="PF07690">
    <property type="entry name" value="MFS_1"/>
    <property type="match status" value="1"/>
</dbReference>
<evidence type="ECO:0000256" key="5">
    <source>
        <dbReference type="ARBA" id="ARBA00022989"/>
    </source>
</evidence>
<protein>
    <submittedName>
        <fullName evidence="9">Major facilitator superfamily protein</fullName>
    </submittedName>
    <submittedName>
        <fullName evidence="10">Major_facilitator superfamily protein</fullName>
    </submittedName>
</protein>
<dbReference type="PANTHER" id="PTHR42718:SF46">
    <property type="entry name" value="BLR6921 PROTEIN"/>
    <property type="match status" value="1"/>
</dbReference>
<feature type="domain" description="Major facilitator superfamily (MFS) profile" evidence="8">
    <location>
        <begin position="35"/>
        <end position="481"/>
    </location>
</feature>
<comment type="subcellular location">
    <subcellularLocation>
        <location evidence="1">Cell membrane</location>
        <topology evidence="1">Multi-pass membrane protein</topology>
    </subcellularLocation>
</comment>
<evidence type="ECO:0000313" key="9">
    <source>
        <dbReference type="EMBL" id="CAI9962369.1"/>
    </source>
</evidence>
<accession>A0AA86QMH0</accession>
<evidence type="ECO:0000256" key="2">
    <source>
        <dbReference type="ARBA" id="ARBA00022448"/>
    </source>
</evidence>
<feature type="transmembrane region" description="Helical" evidence="7">
    <location>
        <begin position="322"/>
        <end position="342"/>
    </location>
</feature>
<feature type="transmembrane region" description="Helical" evidence="7">
    <location>
        <begin position="99"/>
        <end position="116"/>
    </location>
</feature>
<keyword evidence="5 7" id="KW-1133">Transmembrane helix</keyword>
<dbReference type="InterPro" id="IPR036259">
    <property type="entry name" value="MFS_trans_sf"/>
</dbReference>
<dbReference type="PROSITE" id="PS50850">
    <property type="entry name" value="MFS"/>
    <property type="match status" value="1"/>
</dbReference>
<dbReference type="InterPro" id="IPR020846">
    <property type="entry name" value="MFS_dom"/>
</dbReference>
<feature type="transmembrane region" description="Helical" evidence="7">
    <location>
        <begin position="292"/>
        <end position="316"/>
    </location>
</feature>
<dbReference type="PANTHER" id="PTHR42718">
    <property type="entry name" value="MAJOR FACILITATOR SUPERFAMILY MULTIDRUG TRANSPORTER MFSC"/>
    <property type="match status" value="1"/>
</dbReference>
<gene>
    <name evidence="10" type="ORF">HINF_LOCUS4098</name>
    <name evidence="9" type="ORF">HINF_LOCUS50014</name>
</gene>
<feature type="transmembrane region" description="Helical" evidence="7">
    <location>
        <begin position="226"/>
        <end position="245"/>
    </location>
</feature>
<organism evidence="9">
    <name type="scientific">Hexamita inflata</name>
    <dbReference type="NCBI Taxonomy" id="28002"/>
    <lineage>
        <taxon>Eukaryota</taxon>
        <taxon>Metamonada</taxon>
        <taxon>Diplomonadida</taxon>
        <taxon>Hexamitidae</taxon>
        <taxon>Hexamitinae</taxon>
        <taxon>Hexamita</taxon>
    </lineage>
</organism>
<evidence type="ECO:0000256" key="3">
    <source>
        <dbReference type="ARBA" id="ARBA00022475"/>
    </source>
</evidence>
<dbReference type="Gene3D" id="1.20.1250.20">
    <property type="entry name" value="MFS general substrate transporter like domains"/>
    <property type="match status" value="2"/>
</dbReference>
<keyword evidence="4 7" id="KW-0812">Transmembrane</keyword>
<evidence type="ECO:0000256" key="7">
    <source>
        <dbReference type="SAM" id="Phobius"/>
    </source>
</evidence>
<dbReference type="GO" id="GO:0005886">
    <property type="term" value="C:plasma membrane"/>
    <property type="evidence" value="ECO:0007669"/>
    <property type="project" value="UniProtKB-SubCell"/>
</dbReference>
<dbReference type="EMBL" id="CATOUU010000952">
    <property type="protein sequence ID" value="CAI9962369.1"/>
    <property type="molecule type" value="Genomic_DNA"/>
</dbReference>
<evidence type="ECO:0000313" key="11">
    <source>
        <dbReference type="Proteomes" id="UP001642409"/>
    </source>
</evidence>
<reference evidence="10 11" key="2">
    <citation type="submission" date="2024-07" db="EMBL/GenBank/DDBJ databases">
        <authorList>
            <person name="Akdeniz Z."/>
        </authorList>
    </citation>
    <scope>NUCLEOTIDE SEQUENCE [LARGE SCALE GENOMIC DNA]</scope>
</reference>